<protein>
    <submittedName>
        <fullName evidence="2">Membrane integrity-associated transporter subunit PqiC</fullName>
    </submittedName>
</protein>
<dbReference type="EMBL" id="JABEQM010000001">
    <property type="protein sequence ID" value="MBB2200027.1"/>
    <property type="molecule type" value="Genomic_DNA"/>
</dbReference>
<gene>
    <name evidence="2" type="ORF">HLH28_00275</name>
</gene>
<accession>A0A7W4K4G4</accession>
<dbReference type="Proteomes" id="UP000578030">
    <property type="component" value="Unassembled WGS sequence"/>
</dbReference>
<dbReference type="InterPro" id="IPR005586">
    <property type="entry name" value="ABC_trans_aux"/>
</dbReference>
<dbReference type="AlphaFoldDB" id="A0A7W4K4G4"/>
<feature type="domain" description="ABC-type transport auxiliary lipoprotein component" evidence="1">
    <location>
        <begin position="50"/>
        <end position="202"/>
    </location>
</feature>
<reference evidence="2 3" key="1">
    <citation type="submission" date="2020-04" db="EMBL/GenBank/DDBJ databases">
        <title>Description of novel Gluconacetobacter.</title>
        <authorList>
            <person name="Sombolestani A."/>
        </authorList>
    </citation>
    <scope>NUCLEOTIDE SEQUENCE [LARGE SCALE GENOMIC DNA]</scope>
    <source>
        <strain evidence="2 3">LMG 27802</strain>
    </source>
</reference>
<dbReference type="PROSITE" id="PS51257">
    <property type="entry name" value="PROKAR_LIPOPROTEIN"/>
    <property type="match status" value="1"/>
</dbReference>
<evidence type="ECO:0000259" key="1">
    <source>
        <dbReference type="Pfam" id="PF03886"/>
    </source>
</evidence>
<dbReference type="Gene3D" id="3.40.50.10610">
    <property type="entry name" value="ABC-type transport auxiliary lipoprotein component"/>
    <property type="match status" value="1"/>
</dbReference>
<dbReference type="SUPFAM" id="SSF159594">
    <property type="entry name" value="XCC0632-like"/>
    <property type="match status" value="1"/>
</dbReference>
<comment type="caution">
    <text evidence="2">The sequence shown here is derived from an EMBL/GenBank/DDBJ whole genome shotgun (WGS) entry which is preliminary data.</text>
</comment>
<proteinExistence type="predicted"/>
<dbReference type="Pfam" id="PF03886">
    <property type="entry name" value="ABC_trans_aux"/>
    <property type="match status" value="1"/>
</dbReference>
<keyword evidence="3" id="KW-1185">Reference proteome</keyword>
<sequence>MTRPPSRPSRRARMARTALSAMLPLVLLAGCASPPVRFYTLGAPAIATGAVPVTSAALAPTAPVVEVGRIVVPDYLDGQDIVVRSGNQIDRSASGRWASRLSVGATDLITARLAQARTDLFVTDQPQPLPATWRLTVNVSRLDVTRDGTAALDADWSIIPHDPRLPILHNRASLTQSGSAATDGAVATLTQALLDQLADRIVAGWPKG</sequence>
<evidence type="ECO:0000313" key="3">
    <source>
        <dbReference type="Proteomes" id="UP000578030"/>
    </source>
</evidence>
<organism evidence="2 3">
    <name type="scientific">Gluconacetobacter tumulisoli</name>
    <dbReference type="NCBI Taxonomy" id="1286189"/>
    <lineage>
        <taxon>Bacteria</taxon>
        <taxon>Pseudomonadati</taxon>
        <taxon>Pseudomonadota</taxon>
        <taxon>Alphaproteobacteria</taxon>
        <taxon>Acetobacterales</taxon>
        <taxon>Acetobacteraceae</taxon>
        <taxon>Gluconacetobacter</taxon>
    </lineage>
</organism>
<name>A0A7W4K4G4_9PROT</name>
<evidence type="ECO:0000313" key="2">
    <source>
        <dbReference type="EMBL" id="MBB2200027.1"/>
    </source>
</evidence>